<organism evidence="2 3">
    <name type="scientific">Catenaria anguillulae PL171</name>
    <dbReference type="NCBI Taxonomy" id="765915"/>
    <lineage>
        <taxon>Eukaryota</taxon>
        <taxon>Fungi</taxon>
        <taxon>Fungi incertae sedis</taxon>
        <taxon>Blastocladiomycota</taxon>
        <taxon>Blastocladiomycetes</taxon>
        <taxon>Blastocladiales</taxon>
        <taxon>Catenariaceae</taxon>
        <taxon>Catenaria</taxon>
    </lineage>
</organism>
<evidence type="ECO:0000256" key="1">
    <source>
        <dbReference type="SAM" id="SignalP"/>
    </source>
</evidence>
<sequence>MAMMASTSFCCCSAMAAASGSRSAAAATAGVGFDPFGGGGGMSLGQRYGSIESKDPAGAAIGCVNGPSRGLCGLQCTGTLAGLASGGHLAMAGRVGQSDGGERWDSLRSGAGQAWRVQIT</sequence>
<proteinExistence type="predicted"/>
<evidence type="ECO:0000313" key="2">
    <source>
        <dbReference type="EMBL" id="ORZ38825.1"/>
    </source>
</evidence>
<evidence type="ECO:0000313" key="3">
    <source>
        <dbReference type="Proteomes" id="UP000193411"/>
    </source>
</evidence>
<dbReference type="EMBL" id="MCFL01000007">
    <property type="protein sequence ID" value="ORZ38825.1"/>
    <property type="molecule type" value="Genomic_DNA"/>
</dbReference>
<accession>A0A1Y2HW25</accession>
<feature type="chain" id="PRO_5012530944" evidence="1">
    <location>
        <begin position="19"/>
        <end position="120"/>
    </location>
</feature>
<protein>
    <submittedName>
        <fullName evidence="2">Uncharacterized protein</fullName>
    </submittedName>
</protein>
<dbReference type="AlphaFoldDB" id="A0A1Y2HW25"/>
<comment type="caution">
    <text evidence="2">The sequence shown here is derived from an EMBL/GenBank/DDBJ whole genome shotgun (WGS) entry which is preliminary data.</text>
</comment>
<keyword evidence="3" id="KW-1185">Reference proteome</keyword>
<keyword evidence="1" id="KW-0732">Signal</keyword>
<dbReference type="Proteomes" id="UP000193411">
    <property type="component" value="Unassembled WGS sequence"/>
</dbReference>
<gene>
    <name evidence="2" type="ORF">BCR44DRAFT_1427860</name>
</gene>
<name>A0A1Y2HW25_9FUNG</name>
<feature type="signal peptide" evidence="1">
    <location>
        <begin position="1"/>
        <end position="18"/>
    </location>
</feature>
<reference evidence="2 3" key="1">
    <citation type="submission" date="2016-07" db="EMBL/GenBank/DDBJ databases">
        <title>Pervasive Adenine N6-methylation of Active Genes in Fungi.</title>
        <authorList>
            <consortium name="DOE Joint Genome Institute"/>
            <person name="Mondo S.J."/>
            <person name="Dannebaum R.O."/>
            <person name="Kuo R.C."/>
            <person name="Labutti K."/>
            <person name="Haridas S."/>
            <person name="Kuo A."/>
            <person name="Salamov A."/>
            <person name="Ahrendt S.R."/>
            <person name="Lipzen A."/>
            <person name="Sullivan W."/>
            <person name="Andreopoulos W.B."/>
            <person name="Clum A."/>
            <person name="Lindquist E."/>
            <person name="Daum C."/>
            <person name="Ramamoorthy G.K."/>
            <person name="Gryganskyi A."/>
            <person name="Culley D."/>
            <person name="Magnuson J.K."/>
            <person name="James T.Y."/>
            <person name="O'Malley M.A."/>
            <person name="Stajich J.E."/>
            <person name="Spatafora J.W."/>
            <person name="Visel A."/>
            <person name="Grigoriev I.V."/>
        </authorList>
    </citation>
    <scope>NUCLEOTIDE SEQUENCE [LARGE SCALE GENOMIC DNA]</scope>
    <source>
        <strain evidence="2 3">PL171</strain>
    </source>
</reference>